<organism evidence="2 3">
    <name type="scientific">Niabella soli DSM 19437</name>
    <dbReference type="NCBI Taxonomy" id="929713"/>
    <lineage>
        <taxon>Bacteria</taxon>
        <taxon>Pseudomonadati</taxon>
        <taxon>Bacteroidota</taxon>
        <taxon>Chitinophagia</taxon>
        <taxon>Chitinophagales</taxon>
        <taxon>Chitinophagaceae</taxon>
        <taxon>Niabella</taxon>
    </lineage>
</organism>
<name>W0ETD7_9BACT</name>
<dbReference type="AlphaFoldDB" id="W0ETD7"/>
<dbReference type="STRING" id="929713.NIASO_00495"/>
<keyword evidence="3" id="KW-1185">Reference proteome</keyword>
<dbReference type="EMBL" id="CP007035">
    <property type="protein sequence ID" value="AHF14085.1"/>
    <property type="molecule type" value="Genomic_DNA"/>
</dbReference>
<sequence>MIKRLFIVYAVFTLLSNNIKSYAQAAVREKTAFQIAAPWNAAYDVRSDVAIVYGVNDAGGNFEERVKGWRDKGYQVHFMTGIAWGQYKDYFKGLYDGKQHFDEGQKQRNGDTIWHGKDVPYIVPSEDYLGYMKAQMKRVVDAGVTAIYLEEPEFWARAGYSEAFKREWQHYYGAPWRPQHESPEATYLSSKLKYHLYFNALKEVFGFIKQYAKSEGRNVRCYVPTHSLLNYSSWQIVSPEASLATIKDMDGYIAQVWTGTSREPVYYNGIKKERVFENAFLEYGSMVSMTAPTGKKMFFLTDPIEDWPRTWDDYKRNYQATFTAQLLYPTVANYEVMPWPNRIYLGKFKLENDTARYPISKEYATQMQIMVNALNEMPASSNKLNGSSGIGVLVSNSMMFQRFPTHQGYEDPQLSNFYGMVMPLLKNGVPVETVHMENLKNANTLKNIRVLVMSYANMKPLSVNYHKALAQWVQQGGVLLYYGRDDDPFQSVKEWWNSNGLNFKAPSAELFRTLNVATAGDFVKSGKGWVCINRIDPKELVLTAGKDGAYLNEVAKAYKQYAKAGPLQTKNNFLLKRGPYIIAAVLDENKDAHPLLIPGPVVDLFNPGLPVVATKTIAPGEQAFLYDLRAIPPGQPRIVAAAGRAYDEKYQNKQYRFLLKSPSHTVNSIRIYLPRKPKEVHLQLDGVKIDALKEQWDASSKTLLLQFENYSEGVSVSIDLNG</sequence>
<evidence type="ECO:0000313" key="3">
    <source>
        <dbReference type="Proteomes" id="UP000003586"/>
    </source>
</evidence>
<dbReference type="InterPro" id="IPR029062">
    <property type="entry name" value="Class_I_gatase-like"/>
</dbReference>
<dbReference type="KEGG" id="nso:NIASO_00495"/>
<dbReference type="OrthoDB" id="605164at2"/>
<dbReference type="HOGENOM" id="CLU_383889_0_0_10"/>
<feature type="chain" id="PRO_5004788145" description="Beta-galactosidase trimerisation domain-containing protein" evidence="1">
    <location>
        <begin position="26"/>
        <end position="722"/>
    </location>
</feature>
<reference evidence="2 3" key="1">
    <citation type="submission" date="2013-12" db="EMBL/GenBank/DDBJ databases">
        <authorList>
            <consortium name="DOE Joint Genome Institute"/>
            <person name="Eisen J."/>
            <person name="Huntemann M."/>
            <person name="Han J."/>
            <person name="Chen A."/>
            <person name="Kyrpides N."/>
            <person name="Mavromatis K."/>
            <person name="Markowitz V."/>
            <person name="Palaniappan K."/>
            <person name="Ivanova N."/>
            <person name="Schaumberg A."/>
            <person name="Pati A."/>
            <person name="Liolios K."/>
            <person name="Nordberg H.P."/>
            <person name="Cantor M.N."/>
            <person name="Hua S.X."/>
            <person name="Woyke T."/>
        </authorList>
    </citation>
    <scope>NUCLEOTIDE SEQUENCE [LARGE SCALE GENOMIC DNA]</scope>
    <source>
        <strain evidence="3">DSM 19437</strain>
    </source>
</reference>
<feature type="signal peptide" evidence="1">
    <location>
        <begin position="1"/>
        <end position="25"/>
    </location>
</feature>
<evidence type="ECO:0000256" key="1">
    <source>
        <dbReference type="SAM" id="SignalP"/>
    </source>
</evidence>
<dbReference type="Gene3D" id="3.40.50.880">
    <property type="match status" value="1"/>
</dbReference>
<gene>
    <name evidence="2" type="ORF">NIASO_00495</name>
</gene>
<evidence type="ECO:0000313" key="2">
    <source>
        <dbReference type="EMBL" id="AHF14085.1"/>
    </source>
</evidence>
<dbReference type="RefSeq" id="WP_008582261.1">
    <property type="nucleotide sequence ID" value="NZ_CP007035.1"/>
</dbReference>
<keyword evidence="1" id="KW-0732">Signal</keyword>
<dbReference type="Proteomes" id="UP000003586">
    <property type="component" value="Chromosome"/>
</dbReference>
<dbReference type="eggNOG" id="ENOG502Z8A0">
    <property type="taxonomic scope" value="Bacteria"/>
</dbReference>
<protein>
    <recommendedName>
        <fullName evidence="4">Beta-galactosidase trimerisation domain-containing protein</fullName>
    </recommendedName>
</protein>
<accession>W0ETD7</accession>
<proteinExistence type="predicted"/>
<evidence type="ECO:0008006" key="4">
    <source>
        <dbReference type="Google" id="ProtNLM"/>
    </source>
</evidence>